<sequence length="74" mass="8204">MNHTEFELLDGDGERISLATGNVIYIKKNGVNLAPNNDETLWFSDSNLAGEYLFEVLTVGGKLYTATLDWIPTP</sequence>
<organism evidence="1 2">
    <name type="scientific">Paenibacillus turicensis</name>
    <dbReference type="NCBI Taxonomy" id="160487"/>
    <lineage>
        <taxon>Bacteria</taxon>
        <taxon>Bacillati</taxon>
        <taxon>Bacillota</taxon>
        <taxon>Bacilli</taxon>
        <taxon>Bacillales</taxon>
        <taxon>Paenibacillaceae</taxon>
        <taxon>Paenibacillus</taxon>
    </lineage>
</organism>
<dbReference type="EMBL" id="JAGGKG010000021">
    <property type="protein sequence ID" value="MBP1907083.1"/>
    <property type="molecule type" value="Genomic_DNA"/>
</dbReference>
<dbReference type="Proteomes" id="UP001519272">
    <property type="component" value="Unassembled WGS sequence"/>
</dbReference>
<reference evidence="1 2" key="1">
    <citation type="submission" date="2021-03" db="EMBL/GenBank/DDBJ databases">
        <title>Genomic Encyclopedia of Type Strains, Phase IV (KMG-IV): sequencing the most valuable type-strain genomes for metagenomic binning, comparative biology and taxonomic classification.</title>
        <authorList>
            <person name="Goeker M."/>
        </authorList>
    </citation>
    <scope>NUCLEOTIDE SEQUENCE [LARGE SCALE GENOMIC DNA]</scope>
    <source>
        <strain evidence="1 2">DSM 14349</strain>
    </source>
</reference>
<evidence type="ECO:0000313" key="2">
    <source>
        <dbReference type="Proteomes" id="UP001519272"/>
    </source>
</evidence>
<protein>
    <submittedName>
        <fullName evidence="1">Uncharacterized protein</fullName>
    </submittedName>
</protein>
<proteinExistence type="predicted"/>
<evidence type="ECO:0000313" key="1">
    <source>
        <dbReference type="EMBL" id="MBP1907083.1"/>
    </source>
</evidence>
<accession>A0ABS4FWW4</accession>
<comment type="caution">
    <text evidence="1">The sequence shown here is derived from an EMBL/GenBank/DDBJ whole genome shotgun (WGS) entry which is preliminary data.</text>
</comment>
<dbReference type="RefSeq" id="WP_210090668.1">
    <property type="nucleotide sequence ID" value="NZ_JAGGKG010000021.1"/>
</dbReference>
<gene>
    <name evidence="1" type="ORF">J2Z32_003748</name>
</gene>
<keyword evidence="2" id="KW-1185">Reference proteome</keyword>
<name>A0ABS4FWW4_9BACL</name>